<keyword evidence="15" id="KW-1185">Reference proteome</keyword>
<keyword evidence="5" id="KW-0732">Signal</keyword>
<dbReference type="InterPro" id="IPR037066">
    <property type="entry name" value="Plug_dom_sf"/>
</dbReference>
<dbReference type="Pfam" id="PF13715">
    <property type="entry name" value="CarbopepD_reg_2"/>
    <property type="match status" value="1"/>
</dbReference>
<evidence type="ECO:0000256" key="11">
    <source>
        <dbReference type="SAM" id="MobiDB-lite"/>
    </source>
</evidence>
<dbReference type="GO" id="GO:0009279">
    <property type="term" value="C:cell outer membrane"/>
    <property type="evidence" value="ECO:0007669"/>
    <property type="project" value="UniProtKB-SubCell"/>
</dbReference>
<evidence type="ECO:0008006" key="16">
    <source>
        <dbReference type="Google" id="ProtNLM"/>
    </source>
</evidence>
<keyword evidence="7 10" id="KW-0472">Membrane</keyword>
<evidence type="ECO:0000256" key="9">
    <source>
        <dbReference type="ARBA" id="ARBA00023237"/>
    </source>
</evidence>
<proteinExistence type="inferred from homology"/>
<keyword evidence="6 10" id="KW-0798">TonB box</keyword>
<comment type="subcellular location">
    <subcellularLocation>
        <location evidence="1">Cell outer membrane</location>
        <topology evidence="1">Multi-pass membrane protein</topology>
    </subcellularLocation>
</comment>
<evidence type="ECO:0000256" key="7">
    <source>
        <dbReference type="ARBA" id="ARBA00023136"/>
    </source>
</evidence>
<keyword evidence="4" id="KW-0812">Transmembrane</keyword>
<dbReference type="Proteomes" id="UP000094313">
    <property type="component" value="Chromosome"/>
</dbReference>
<name>A0A1D7QKA0_9SPHI</name>
<keyword evidence="8" id="KW-0675">Receptor</keyword>
<evidence type="ECO:0000256" key="6">
    <source>
        <dbReference type="ARBA" id="ARBA00023077"/>
    </source>
</evidence>
<feature type="region of interest" description="Disordered" evidence="11">
    <location>
        <begin position="756"/>
        <end position="779"/>
    </location>
</feature>
<dbReference type="EMBL" id="CP017141">
    <property type="protein sequence ID" value="AOM79096.1"/>
    <property type="molecule type" value="Genomic_DNA"/>
</dbReference>
<dbReference type="Gene3D" id="2.40.170.20">
    <property type="entry name" value="TonB-dependent receptor, beta-barrel domain"/>
    <property type="match status" value="1"/>
</dbReference>
<evidence type="ECO:0000256" key="10">
    <source>
        <dbReference type="RuleBase" id="RU003357"/>
    </source>
</evidence>
<evidence type="ECO:0000256" key="5">
    <source>
        <dbReference type="ARBA" id="ARBA00022729"/>
    </source>
</evidence>
<gene>
    <name evidence="14" type="ORF">BFS30_19125</name>
</gene>
<evidence type="ECO:0000256" key="8">
    <source>
        <dbReference type="ARBA" id="ARBA00023170"/>
    </source>
</evidence>
<dbReference type="InterPro" id="IPR039426">
    <property type="entry name" value="TonB-dep_rcpt-like"/>
</dbReference>
<dbReference type="PANTHER" id="PTHR30069:SF29">
    <property type="entry name" value="HEMOGLOBIN AND HEMOGLOBIN-HAPTOGLOBIN-BINDING PROTEIN 1-RELATED"/>
    <property type="match status" value="1"/>
</dbReference>
<evidence type="ECO:0000259" key="12">
    <source>
        <dbReference type="Pfam" id="PF00593"/>
    </source>
</evidence>
<evidence type="ECO:0000259" key="13">
    <source>
        <dbReference type="Pfam" id="PF07715"/>
    </source>
</evidence>
<reference evidence="14 15" key="1">
    <citation type="submission" date="2016-08" db="EMBL/GenBank/DDBJ databases">
        <authorList>
            <person name="Seilhamer J.J."/>
        </authorList>
    </citation>
    <scope>NUCLEOTIDE SEQUENCE [LARGE SCALE GENOMIC DNA]</scope>
    <source>
        <strain evidence="14 15">DX4</strain>
    </source>
</reference>
<dbReference type="Pfam" id="PF07715">
    <property type="entry name" value="Plug"/>
    <property type="match status" value="1"/>
</dbReference>
<comment type="similarity">
    <text evidence="10">Belongs to the TonB-dependent receptor family.</text>
</comment>
<keyword evidence="2" id="KW-0813">Transport</keyword>
<protein>
    <recommendedName>
        <fullName evidence="16">TonB-dependent receptor</fullName>
    </recommendedName>
</protein>
<evidence type="ECO:0000256" key="2">
    <source>
        <dbReference type="ARBA" id="ARBA00022448"/>
    </source>
</evidence>
<dbReference type="SUPFAM" id="SSF56935">
    <property type="entry name" value="Porins"/>
    <property type="match status" value="1"/>
</dbReference>
<dbReference type="InterPro" id="IPR000531">
    <property type="entry name" value="Beta-barrel_TonB"/>
</dbReference>
<sequence>MVASTATYAQNSAIITGKVYDEQQKAIELVNIKLVETNQYAVSKSDGSFSIPGAKPTGQEVTLEFSSIGFKKLSKKVNITASKLDLGIITLKTLDLSLKEISISAKRDYQGSTNSSFIIDRDMIEQIPALSINDLLNQIPNRTISPPSLQSVQNLTLRATFPERLTKDPFQLNNAFGVAIIMDGQAISNNANMQSYNPGISGLSDAHIYSPSSYGLSGAKNRQYSGDYAFGGTDLRQIPADNIESIEVIAGVPSAKYGDLTDGAIIIERQAGKSPGYLRMQIRDNATSYGLSKGFKLSDQLGSLNLGLNYVNSYADNREKLKAYKRINTNAMWTNSFGREKQLKNTFSIDYGRNLDGIKHDPDDPKSTKTRFDSWNFGIGNRFNYRLKGDFLKNIALNVKYSEGHQQTYKEEIVNKSYIAYSDATSTGITEGIFDTGIYNSVYQVDGRPVSLSARLDFNSEFNTGKLIHYFSFGAGYNYSINKGEGQLSDPNRPRVQTTAQLPTSLSRGRYGSDRYYDFKLAVAQQDVGAYLEDMFKLKVLNRELNVRAGARLDVQNRYASVAPRTNVNYQLSDKVRMGLAYGIAFKSPGLAHRYPGPTFMEVPLLLSYNGNVNESLYLLYVERYDPTNKNLKSSQNQTFEFTTQVKLKDFNLSLSAFHKEAKNGISTISNLKNISLPTYTVTPVPGEKPTVITSGLKKYQLNYFTFSNTLQSKSTGLELMLSTPAIEAISTSFNISGGIFKTNSRTTELTRRDVAAGNNTNPEYPKTGLYEPSNQTSYESNGRITATTHIPKISLIAQFTADFKFLRKTKRRISAGIPLGYYNNDLEYISISHFDKNDPIHSLLVIPESAFQEDDLPRILPNYHLSLSKEIKKRFKFSFNVYNVFNYQPSYLTSGGNLMMPNPSPTFGAELSLKL</sequence>
<keyword evidence="3" id="KW-1134">Transmembrane beta strand</keyword>
<evidence type="ECO:0000313" key="15">
    <source>
        <dbReference type="Proteomes" id="UP000094313"/>
    </source>
</evidence>
<evidence type="ECO:0000256" key="4">
    <source>
        <dbReference type="ARBA" id="ARBA00022692"/>
    </source>
</evidence>
<dbReference type="Gene3D" id="2.170.130.10">
    <property type="entry name" value="TonB-dependent receptor, plug domain"/>
    <property type="match status" value="1"/>
</dbReference>
<dbReference type="InterPro" id="IPR012910">
    <property type="entry name" value="Plug_dom"/>
</dbReference>
<feature type="domain" description="TonB-dependent receptor plug" evidence="13">
    <location>
        <begin position="112"/>
        <end position="259"/>
    </location>
</feature>
<dbReference type="AlphaFoldDB" id="A0A1D7QKA0"/>
<dbReference type="SUPFAM" id="SSF49464">
    <property type="entry name" value="Carboxypeptidase regulatory domain-like"/>
    <property type="match status" value="1"/>
</dbReference>
<dbReference type="Gene3D" id="2.60.40.1120">
    <property type="entry name" value="Carboxypeptidase-like, regulatory domain"/>
    <property type="match status" value="1"/>
</dbReference>
<keyword evidence="9" id="KW-0998">Cell outer membrane</keyword>
<dbReference type="PANTHER" id="PTHR30069">
    <property type="entry name" value="TONB-DEPENDENT OUTER MEMBRANE RECEPTOR"/>
    <property type="match status" value="1"/>
</dbReference>
<dbReference type="KEGG" id="psty:BFS30_19125"/>
<dbReference type="GO" id="GO:0044718">
    <property type="term" value="P:siderophore transmembrane transport"/>
    <property type="evidence" value="ECO:0007669"/>
    <property type="project" value="TreeGrafter"/>
</dbReference>
<evidence type="ECO:0000256" key="3">
    <source>
        <dbReference type="ARBA" id="ARBA00022452"/>
    </source>
</evidence>
<feature type="domain" description="TonB-dependent receptor-like beta-barrel" evidence="12">
    <location>
        <begin position="347"/>
        <end position="884"/>
    </location>
</feature>
<dbReference type="Pfam" id="PF00593">
    <property type="entry name" value="TonB_dep_Rec_b-barrel"/>
    <property type="match status" value="1"/>
</dbReference>
<evidence type="ECO:0000313" key="14">
    <source>
        <dbReference type="EMBL" id="AOM79096.1"/>
    </source>
</evidence>
<dbReference type="GO" id="GO:0015344">
    <property type="term" value="F:siderophore uptake transmembrane transporter activity"/>
    <property type="evidence" value="ECO:0007669"/>
    <property type="project" value="TreeGrafter"/>
</dbReference>
<evidence type="ECO:0000256" key="1">
    <source>
        <dbReference type="ARBA" id="ARBA00004571"/>
    </source>
</evidence>
<dbReference type="InterPro" id="IPR036942">
    <property type="entry name" value="Beta-barrel_TonB_sf"/>
</dbReference>
<organism evidence="14 15">
    <name type="scientific">Pedobacter steynii</name>
    <dbReference type="NCBI Taxonomy" id="430522"/>
    <lineage>
        <taxon>Bacteria</taxon>
        <taxon>Pseudomonadati</taxon>
        <taxon>Bacteroidota</taxon>
        <taxon>Sphingobacteriia</taxon>
        <taxon>Sphingobacteriales</taxon>
        <taxon>Sphingobacteriaceae</taxon>
        <taxon>Pedobacter</taxon>
    </lineage>
</organism>
<dbReference type="InterPro" id="IPR008969">
    <property type="entry name" value="CarboxyPept-like_regulatory"/>
</dbReference>
<accession>A0A1D7QKA0</accession>